<sequence>YPGNLNNCRCNSSSTEALVLMAITGHGPTPPEGGTYYQLKEGSQLSIHVPTSRREDPLTYPAASHPRIRGALSWEMLRTRLIIRRLLIRVFVVPSVLGDVTVIRQP</sequence>
<comment type="caution">
    <text evidence="2">The sequence shown here is derived from an EMBL/GenBank/DDBJ whole genome shotgun (WGS) entry which is preliminary data.</text>
</comment>
<keyword evidence="1" id="KW-0812">Transmembrane</keyword>
<feature type="non-terminal residue" evidence="2">
    <location>
        <position position="1"/>
    </location>
</feature>
<dbReference type="EMBL" id="BGPR01017512">
    <property type="protein sequence ID" value="GBN76370.1"/>
    <property type="molecule type" value="Genomic_DNA"/>
</dbReference>
<organism evidence="2 3">
    <name type="scientific">Araneus ventricosus</name>
    <name type="common">Orbweaver spider</name>
    <name type="synonym">Epeira ventricosa</name>
    <dbReference type="NCBI Taxonomy" id="182803"/>
    <lineage>
        <taxon>Eukaryota</taxon>
        <taxon>Metazoa</taxon>
        <taxon>Ecdysozoa</taxon>
        <taxon>Arthropoda</taxon>
        <taxon>Chelicerata</taxon>
        <taxon>Arachnida</taxon>
        <taxon>Araneae</taxon>
        <taxon>Araneomorphae</taxon>
        <taxon>Entelegynae</taxon>
        <taxon>Araneoidea</taxon>
        <taxon>Araneidae</taxon>
        <taxon>Araneus</taxon>
    </lineage>
</organism>
<evidence type="ECO:0000313" key="2">
    <source>
        <dbReference type="EMBL" id="GBN76370.1"/>
    </source>
</evidence>
<accession>A0A4Y2RLT5</accession>
<reference evidence="2 3" key="1">
    <citation type="journal article" date="2019" name="Sci. Rep.">
        <title>Orb-weaving spider Araneus ventricosus genome elucidates the spidroin gene catalogue.</title>
        <authorList>
            <person name="Kono N."/>
            <person name="Nakamura H."/>
            <person name="Ohtoshi R."/>
            <person name="Moran D.A.P."/>
            <person name="Shinohara A."/>
            <person name="Yoshida Y."/>
            <person name="Fujiwara M."/>
            <person name="Mori M."/>
            <person name="Tomita M."/>
            <person name="Arakawa K."/>
        </authorList>
    </citation>
    <scope>NUCLEOTIDE SEQUENCE [LARGE SCALE GENOMIC DNA]</scope>
</reference>
<evidence type="ECO:0000313" key="3">
    <source>
        <dbReference type="Proteomes" id="UP000499080"/>
    </source>
</evidence>
<dbReference type="AlphaFoldDB" id="A0A4Y2RLT5"/>
<dbReference type="Proteomes" id="UP000499080">
    <property type="component" value="Unassembled WGS sequence"/>
</dbReference>
<keyword evidence="1" id="KW-0472">Membrane</keyword>
<gene>
    <name evidence="2" type="ORF">AVEN_254201_1</name>
</gene>
<feature type="transmembrane region" description="Helical" evidence="1">
    <location>
        <begin position="86"/>
        <end position="103"/>
    </location>
</feature>
<keyword evidence="1" id="KW-1133">Transmembrane helix</keyword>
<proteinExistence type="predicted"/>
<keyword evidence="3" id="KW-1185">Reference proteome</keyword>
<evidence type="ECO:0000256" key="1">
    <source>
        <dbReference type="SAM" id="Phobius"/>
    </source>
</evidence>
<protein>
    <submittedName>
        <fullName evidence="2">Uncharacterized protein</fullName>
    </submittedName>
</protein>
<name>A0A4Y2RLT5_ARAVE</name>